<name>A0A0Q3G5N5_BRADI</name>
<dbReference type="PANTHER" id="PTHR33377:SF50">
    <property type="entry name" value="NB-ARC DOMAIN-CONTAINING PROTEIN"/>
    <property type="match status" value="1"/>
</dbReference>
<sequence>MGEVANRSISFLIDKYPTPTAPVMEEKLHTLHRLLLRVRIIVEEAEGRCITNQAMICQLNILRKEMYRGYYTLDSFRTQANRADLGVSHTFALSKFNPAKRLFLSIADTNDDKLQQVVNNLSNIIVDLERVMDFLRQTKSPGTETSVDILPIVGPVHVGKSTLVSNVCNNENVRNLFSQILLVGEDDLRRRSQNANDDGHMTKQPNGALTEKEAMLIIIELPEDIDETTWRNLYSAYAGHTRRDCRSSKILDFGTVQPLVLSDLPREAFWYFFKVLTFGSADPKEQPKLSSITMELVMGMKQSFGAANMLADLLRCNLDVQFWRRTVKLARRYVQANISEFGEHPCALVWQNRPTRLVRTNIDSYMMRKQYQTSFEDEEVPKITCMDYLGAW</sequence>
<dbReference type="Proteomes" id="UP000008810">
    <property type="component" value="Chromosome 2"/>
</dbReference>
<reference evidence="1" key="2">
    <citation type="submission" date="2017-06" db="EMBL/GenBank/DDBJ databases">
        <title>WGS assembly of Brachypodium distachyon.</title>
        <authorList>
            <consortium name="The International Brachypodium Initiative"/>
            <person name="Lucas S."/>
            <person name="Harmon-Smith M."/>
            <person name="Lail K."/>
            <person name="Tice H."/>
            <person name="Grimwood J."/>
            <person name="Bruce D."/>
            <person name="Barry K."/>
            <person name="Shu S."/>
            <person name="Lindquist E."/>
            <person name="Wang M."/>
            <person name="Pitluck S."/>
            <person name="Vogel J.P."/>
            <person name="Garvin D.F."/>
            <person name="Mockler T.C."/>
            <person name="Schmutz J."/>
            <person name="Rokhsar D."/>
            <person name="Bevan M.W."/>
        </authorList>
    </citation>
    <scope>NUCLEOTIDE SEQUENCE</scope>
    <source>
        <strain evidence="1">Bd21</strain>
    </source>
</reference>
<dbReference type="PANTHER" id="PTHR33377">
    <property type="entry name" value="OS10G0134700 PROTEIN-RELATED"/>
    <property type="match status" value="1"/>
</dbReference>
<dbReference type="Gramene" id="KQK06663">
    <property type="protein sequence ID" value="KQK06663"/>
    <property type="gene ID" value="BRADI_2g27755v3"/>
</dbReference>
<evidence type="ECO:0000313" key="1">
    <source>
        <dbReference type="EMBL" id="KQK06663.1"/>
    </source>
</evidence>
<dbReference type="EnsemblPlants" id="KQK06663">
    <property type="protein sequence ID" value="KQK06663"/>
    <property type="gene ID" value="BRADI_2g27755v3"/>
</dbReference>
<evidence type="ECO:0008006" key="4">
    <source>
        <dbReference type="Google" id="ProtNLM"/>
    </source>
</evidence>
<organism evidence="1">
    <name type="scientific">Brachypodium distachyon</name>
    <name type="common">Purple false brome</name>
    <name type="synonym">Trachynia distachya</name>
    <dbReference type="NCBI Taxonomy" id="15368"/>
    <lineage>
        <taxon>Eukaryota</taxon>
        <taxon>Viridiplantae</taxon>
        <taxon>Streptophyta</taxon>
        <taxon>Embryophyta</taxon>
        <taxon>Tracheophyta</taxon>
        <taxon>Spermatophyta</taxon>
        <taxon>Magnoliopsida</taxon>
        <taxon>Liliopsida</taxon>
        <taxon>Poales</taxon>
        <taxon>Poaceae</taxon>
        <taxon>BOP clade</taxon>
        <taxon>Pooideae</taxon>
        <taxon>Stipodae</taxon>
        <taxon>Brachypodieae</taxon>
        <taxon>Brachypodium</taxon>
    </lineage>
</organism>
<dbReference type="InterPro" id="IPR027417">
    <property type="entry name" value="P-loop_NTPase"/>
</dbReference>
<reference evidence="1 2" key="1">
    <citation type="journal article" date="2010" name="Nature">
        <title>Genome sequencing and analysis of the model grass Brachypodium distachyon.</title>
        <authorList>
            <consortium name="International Brachypodium Initiative"/>
        </authorList>
    </citation>
    <scope>NUCLEOTIDE SEQUENCE [LARGE SCALE GENOMIC DNA]</scope>
    <source>
        <strain evidence="1 2">Bd21</strain>
    </source>
</reference>
<reference evidence="2" key="3">
    <citation type="submission" date="2018-08" db="UniProtKB">
        <authorList>
            <consortium name="EnsemblPlants"/>
        </authorList>
    </citation>
    <scope>IDENTIFICATION</scope>
    <source>
        <strain evidence="2">cv. Bd21</strain>
    </source>
</reference>
<evidence type="ECO:0000313" key="3">
    <source>
        <dbReference type="Proteomes" id="UP000008810"/>
    </source>
</evidence>
<protein>
    <recommendedName>
        <fullName evidence="4">Rx N-terminal domain-containing protein</fullName>
    </recommendedName>
</protein>
<feature type="non-terminal residue" evidence="1">
    <location>
        <position position="392"/>
    </location>
</feature>
<keyword evidence="3" id="KW-1185">Reference proteome</keyword>
<dbReference type="EMBL" id="CM000881">
    <property type="protein sequence ID" value="KQK06663.1"/>
    <property type="molecule type" value="Genomic_DNA"/>
</dbReference>
<dbReference type="OrthoDB" id="683544at2759"/>
<proteinExistence type="predicted"/>
<gene>
    <name evidence="1" type="ORF">BRADI_2g27755v3</name>
</gene>
<dbReference type="InParanoid" id="A0A0Q3G5N5"/>
<dbReference type="AlphaFoldDB" id="A0A0Q3G5N5"/>
<accession>A0A0Q3G5N5</accession>
<dbReference type="SUPFAM" id="SSF52540">
    <property type="entry name" value="P-loop containing nucleoside triphosphate hydrolases"/>
    <property type="match status" value="1"/>
</dbReference>
<evidence type="ECO:0000313" key="2">
    <source>
        <dbReference type="EnsemblPlants" id="KQK06663"/>
    </source>
</evidence>